<dbReference type="SUPFAM" id="SSF56281">
    <property type="entry name" value="Metallo-hydrolase/oxidoreductase"/>
    <property type="match status" value="1"/>
</dbReference>
<dbReference type="Pfam" id="PF00753">
    <property type="entry name" value="Lactamase_B"/>
    <property type="match status" value="1"/>
</dbReference>
<accession>A0A7W1X8L8</accession>
<dbReference type="PANTHER" id="PTHR23131">
    <property type="entry name" value="ENDORIBONUCLEASE LACTB2"/>
    <property type="match status" value="1"/>
</dbReference>
<dbReference type="RefSeq" id="WP_033099495.1">
    <property type="nucleotide sequence ID" value="NZ_JACEIP010000004.1"/>
</dbReference>
<reference evidence="2 3" key="1">
    <citation type="submission" date="2020-07" db="EMBL/GenBank/DDBJ databases">
        <authorList>
            <person name="Feng H."/>
        </authorList>
    </citation>
    <scope>NUCLEOTIDE SEQUENCE [LARGE SCALE GENOMIC DNA]</scope>
    <source>
        <strain evidence="3">s-11</strain>
    </source>
</reference>
<evidence type="ECO:0000313" key="2">
    <source>
        <dbReference type="EMBL" id="MBA4542110.1"/>
    </source>
</evidence>
<dbReference type="InterPro" id="IPR001279">
    <property type="entry name" value="Metallo-B-lactamas"/>
</dbReference>
<dbReference type="CDD" id="cd07725">
    <property type="entry name" value="TTHA1429-like_MBL-fold"/>
    <property type="match status" value="1"/>
</dbReference>
<gene>
    <name evidence="2" type="ORF">H1164_04250</name>
</gene>
<feature type="domain" description="Metallo-beta-lactamase" evidence="1">
    <location>
        <begin position="21"/>
        <end position="234"/>
    </location>
</feature>
<dbReference type="InterPro" id="IPR036388">
    <property type="entry name" value="WH-like_DNA-bd_sf"/>
</dbReference>
<dbReference type="PANTHER" id="PTHR23131:SF4">
    <property type="entry name" value="METALLO-BETA-LACTAMASE SUPERFAMILY POTEIN"/>
    <property type="match status" value="1"/>
</dbReference>
<dbReference type="EMBL" id="JACEIP010000004">
    <property type="protein sequence ID" value="MBA4542110.1"/>
    <property type="molecule type" value="Genomic_DNA"/>
</dbReference>
<dbReference type="SMART" id="SM00849">
    <property type="entry name" value="Lactamase_B"/>
    <property type="match status" value="1"/>
</dbReference>
<evidence type="ECO:0000259" key="1">
    <source>
        <dbReference type="SMART" id="SM00849"/>
    </source>
</evidence>
<evidence type="ECO:0000313" key="3">
    <source>
        <dbReference type="Proteomes" id="UP000530514"/>
    </source>
</evidence>
<dbReference type="InterPro" id="IPR050662">
    <property type="entry name" value="Sec-metab_biosynth-thioest"/>
</dbReference>
<dbReference type="Gene3D" id="1.10.10.10">
    <property type="entry name" value="Winged helix-like DNA-binding domain superfamily/Winged helix DNA-binding domain"/>
    <property type="match status" value="1"/>
</dbReference>
<sequence length="324" mass="37363">MNDIREDIIEVPLPLPFALKVVNCYLIKGKNGFTIIDTGLHTDQDLQVWEEAQAKHGWSWNDVEKIVLTHYHPDHYGLAGTLQQLTNAPVYLSRTDWGQAQFFFGRKSDMPERMAAFFAEHGLTEDWVKKIPGHLRSFHSWVEPHPEPTWIAPGETIRMGDRDYQVIHTPGHADGHLSFYDPERQIMIGGDFLLPKITPNISLWPGADPNPLATYLSTLDKMKKVPVKRIFPAHGNAFTHYRERIAQLEEHHEARLQLIAKYVRDLGEPTAYDVCKCLFGDRLSIHNLRFALSETLAHLEYLRVKGKMDLFEKEGTKRYRCKVD</sequence>
<organism evidence="2 3">
    <name type="scientific">Thermoactinomyces daqus</name>
    <dbReference type="NCBI Taxonomy" id="1329516"/>
    <lineage>
        <taxon>Bacteria</taxon>
        <taxon>Bacillati</taxon>
        <taxon>Bacillota</taxon>
        <taxon>Bacilli</taxon>
        <taxon>Bacillales</taxon>
        <taxon>Thermoactinomycetaceae</taxon>
        <taxon>Thermoactinomyces</taxon>
    </lineage>
</organism>
<dbReference type="Pfam" id="PF21221">
    <property type="entry name" value="B_lactamase-like_C"/>
    <property type="match status" value="1"/>
</dbReference>
<proteinExistence type="predicted"/>
<keyword evidence="2" id="KW-0378">Hydrolase</keyword>
<keyword evidence="3" id="KW-1185">Reference proteome</keyword>
<dbReference type="AlphaFoldDB" id="A0A7W1X8L8"/>
<dbReference type="OrthoDB" id="9761531at2"/>
<dbReference type="InterPro" id="IPR036866">
    <property type="entry name" value="RibonucZ/Hydroxyglut_hydro"/>
</dbReference>
<protein>
    <submittedName>
        <fullName evidence="2">MBL fold metallo-hydrolase</fullName>
    </submittedName>
</protein>
<name>A0A7W1X8L8_9BACL</name>
<comment type="caution">
    <text evidence="2">The sequence shown here is derived from an EMBL/GenBank/DDBJ whole genome shotgun (WGS) entry which is preliminary data.</text>
</comment>
<dbReference type="Gene3D" id="3.60.15.10">
    <property type="entry name" value="Ribonuclease Z/Hydroxyacylglutathione hydrolase-like"/>
    <property type="match status" value="1"/>
</dbReference>
<dbReference type="Proteomes" id="UP000530514">
    <property type="component" value="Unassembled WGS sequence"/>
</dbReference>
<dbReference type="GO" id="GO:0016787">
    <property type="term" value="F:hydrolase activity"/>
    <property type="evidence" value="ECO:0007669"/>
    <property type="project" value="UniProtKB-KW"/>
</dbReference>
<dbReference type="InterPro" id="IPR048933">
    <property type="entry name" value="B_lactamase-like_C"/>
</dbReference>